<feature type="transmembrane region" description="Helical" evidence="2">
    <location>
        <begin position="173"/>
        <end position="193"/>
    </location>
</feature>
<keyword evidence="2" id="KW-0472">Membrane</keyword>
<reference evidence="3 4" key="1">
    <citation type="submission" date="2019-02" db="EMBL/GenBank/DDBJ databases">
        <title>Genome sequencing of the rare red list fungi Dentipellis fragilis.</title>
        <authorList>
            <person name="Buettner E."/>
            <person name="Kellner H."/>
        </authorList>
    </citation>
    <scope>NUCLEOTIDE SEQUENCE [LARGE SCALE GENOMIC DNA]</scope>
    <source>
        <strain evidence="3 4">DSM 105465</strain>
    </source>
</reference>
<name>A0A4Y9XW68_9AGAM</name>
<comment type="caution">
    <text evidence="3">The sequence shown here is derived from an EMBL/GenBank/DDBJ whole genome shotgun (WGS) entry which is preliminary data.</text>
</comment>
<evidence type="ECO:0000313" key="4">
    <source>
        <dbReference type="Proteomes" id="UP000298327"/>
    </source>
</evidence>
<organism evidence="3 4">
    <name type="scientific">Dentipellis fragilis</name>
    <dbReference type="NCBI Taxonomy" id="205917"/>
    <lineage>
        <taxon>Eukaryota</taxon>
        <taxon>Fungi</taxon>
        <taxon>Dikarya</taxon>
        <taxon>Basidiomycota</taxon>
        <taxon>Agaricomycotina</taxon>
        <taxon>Agaricomycetes</taxon>
        <taxon>Russulales</taxon>
        <taxon>Hericiaceae</taxon>
        <taxon>Dentipellis</taxon>
    </lineage>
</organism>
<gene>
    <name evidence="3" type="ORF">EVG20_g10396</name>
</gene>
<protein>
    <submittedName>
        <fullName evidence="3">Uncharacterized protein</fullName>
    </submittedName>
</protein>
<keyword evidence="4" id="KW-1185">Reference proteome</keyword>
<feature type="transmembrane region" description="Helical" evidence="2">
    <location>
        <begin position="101"/>
        <end position="121"/>
    </location>
</feature>
<dbReference type="STRING" id="205917.A0A4Y9XW68"/>
<evidence type="ECO:0000256" key="2">
    <source>
        <dbReference type="SAM" id="Phobius"/>
    </source>
</evidence>
<feature type="region of interest" description="Disordered" evidence="1">
    <location>
        <begin position="312"/>
        <end position="335"/>
    </location>
</feature>
<keyword evidence="2" id="KW-0812">Transmembrane</keyword>
<dbReference type="OrthoDB" id="3357408at2759"/>
<dbReference type="Proteomes" id="UP000298327">
    <property type="component" value="Unassembled WGS sequence"/>
</dbReference>
<sequence length="335" mass="37681">MTVFVILRARSEHGVLAHWLLLFTLLLMMILATLHVTLALFWVFEGFILKPEFPGGPLMYFGDVHNPIVVAKDAVLLVQALLGDNIYIWRCYIVWGRRKRMIVVPVITMMIAMVFACISDYNLAHIQISIFDEPSTWTKGFSAFMLATIVYCNVAIIWQIWRTTNGSRTSATLIVLIETGALYTANLIAYLLLNLNELAALYISLDLFGPLVPIVFCLIILQIKYHRARDTSTSVTTAPNGSGFGMATFGAIEHCTSQHQKKQRSDIDTITEATLSNSDSMYQPTEICIEMPQNVVRHHIYVGKTETRYFEPERGLQPDVSGHSGDDLSIRTGKM</sequence>
<feature type="transmembrane region" description="Helical" evidence="2">
    <location>
        <begin position="64"/>
        <end position="89"/>
    </location>
</feature>
<dbReference type="EMBL" id="SEOQ01001248">
    <property type="protein sequence ID" value="TFY52799.1"/>
    <property type="molecule type" value="Genomic_DNA"/>
</dbReference>
<proteinExistence type="predicted"/>
<feature type="transmembrane region" description="Helical" evidence="2">
    <location>
        <begin position="20"/>
        <end position="44"/>
    </location>
</feature>
<feature type="transmembrane region" description="Helical" evidence="2">
    <location>
        <begin position="141"/>
        <end position="161"/>
    </location>
</feature>
<feature type="transmembrane region" description="Helical" evidence="2">
    <location>
        <begin position="199"/>
        <end position="221"/>
    </location>
</feature>
<keyword evidence="2" id="KW-1133">Transmembrane helix</keyword>
<evidence type="ECO:0000256" key="1">
    <source>
        <dbReference type="SAM" id="MobiDB-lite"/>
    </source>
</evidence>
<evidence type="ECO:0000313" key="3">
    <source>
        <dbReference type="EMBL" id="TFY52799.1"/>
    </source>
</evidence>
<dbReference type="AlphaFoldDB" id="A0A4Y9XW68"/>
<accession>A0A4Y9XW68</accession>